<evidence type="ECO:0000256" key="2">
    <source>
        <dbReference type="ARBA" id="ARBA00023295"/>
    </source>
</evidence>
<dbReference type="InterPro" id="IPR001579">
    <property type="entry name" value="Glyco_hydro_18_chit_AS"/>
</dbReference>
<dbReference type="Gene3D" id="3.20.20.80">
    <property type="entry name" value="Glycosidases"/>
    <property type="match status" value="1"/>
</dbReference>
<feature type="compositionally biased region" description="Polar residues" evidence="4">
    <location>
        <begin position="60"/>
        <end position="69"/>
    </location>
</feature>
<sequence>EDAAVSQRAEPHNPVSLFSKFIHSTIKFLRTHGFDGLDLDWEDPGSGGGSPENKQRFTLPLTSSVMMAE</sequence>
<keyword evidence="7" id="KW-1185">Reference proteome</keyword>
<evidence type="ECO:0000313" key="6">
    <source>
        <dbReference type="Ensembl" id="ENSMMDP00005019588.1"/>
    </source>
</evidence>
<accession>A0A667XZ95</accession>
<keyword evidence="1" id="KW-0378">Hydrolase</keyword>
<feature type="region of interest" description="Disordered" evidence="4">
    <location>
        <begin position="42"/>
        <end position="69"/>
    </location>
</feature>
<evidence type="ECO:0000256" key="4">
    <source>
        <dbReference type="SAM" id="MobiDB-lite"/>
    </source>
</evidence>
<dbReference type="GO" id="GO:0005975">
    <property type="term" value="P:carbohydrate metabolic process"/>
    <property type="evidence" value="ECO:0007669"/>
    <property type="project" value="InterPro"/>
</dbReference>
<evidence type="ECO:0000313" key="7">
    <source>
        <dbReference type="Proteomes" id="UP000472263"/>
    </source>
</evidence>
<keyword evidence="2" id="KW-0326">Glycosidase</keyword>
<reference evidence="6" key="2">
    <citation type="submission" date="2025-08" db="UniProtKB">
        <authorList>
            <consortium name="Ensembl"/>
        </authorList>
    </citation>
    <scope>IDENTIFICATION</scope>
</reference>
<organism evidence="6 7">
    <name type="scientific">Myripristis murdjan</name>
    <name type="common">pinecone soldierfish</name>
    <dbReference type="NCBI Taxonomy" id="586833"/>
    <lineage>
        <taxon>Eukaryota</taxon>
        <taxon>Metazoa</taxon>
        <taxon>Chordata</taxon>
        <taxon>Craniata</taxon>
        <taxon>Vertebrata</taxon>
        <taxon>Euteleostomi</taxon>
        <taxon>Actinopterygii</taxon>
        <taxon>Neopterygii</taxon>
        <taxon>Teleostei</taxon>
        <taxon>Neoteleostei</taxon>
        <taxon>Acanthomorphata</taxon>
        <taxon>Holocentriformes</taxon>
        <taxon>Holocentridae</taxon>
        <taxon>Myripristis</taxon>
    </lineage>
</organism>
<dbReference type="PROSITE" id="PS51910">
    <property type="entry name" value="GH18_2"/>
    <property type="match status" value="1"/>
</dbReference>
<dbReference type="PROSITE" id="PS01095">
    <property type="entry name" value="GH18_1"/>
    <property type="match status" value="1"/>
</dbReference>
<evidence type="ECO:0000259" key="5">
    <source>
        <dbReference type="PROSITE" id="PS51910"/>
    </source>
</evidence>
<dbReference type="InterPro" id="IPR001223">
    <property type="entry name" value="Glyco_hydro18_cat"/>
</dbReference>
<dbReference type="Pfam" id="PF00704">
    <property type="entry name" value="Glyco_hydro_18"/>
    <property type="match status" value="1"/>
</dbReference>
<proteinExistence type="inferred from homology"/>
<protein>
    <recommendedName>
        <fullName evidence="5">GH18 domain-containing protein</fullName>
    </recommendedName>
</protein>
<dbReference type="Proteomes" id="UP000472263">
    <property type="component" value="Chromosome 5"/>
</dbReference>
<dbReference type="GeneTree" id="ENSGT00940000178113"/>
<evidence type="ECO:0000256" key="3">
    <source>
        <dbReference type="RuleBase" id="RU004453"/>
    </source>
</evidence>
<reference evidence="6" key="1">
    <citation type="submission" date="2019-06" db="EMBL/GenBank/DDBJ databases">
        <authorList>
            <consortium name="Wellcome Sanger Institute Data Sharing"/>
        </authorList>
    </citation>
    <scope>NUCLEOTIDE SEQUENCE [LARGE SCALE GENOMIC DNA]</scope>
</reference>
<evidence type="ECO:0000256" key="1">
    <source>
        <dbReference type="ARBA" id="ARBA00022801"/>
    </source>
</evidence>
<dbReference type="GO" id="GO:0004568">
    <property type="term" value="F:chitinase activity"/>
    <property type="evidence" value="ECO:0007669"/>
    <property type="project" value="UniProtKB-ARBA"/>
</dbReference>
<dbReference type="InParanoid" id="A0A667XZ95"/>
<name>A0A667XZ95_9TELE</name>
<dbReference type="AlphaFoldDB" id="A0A667XZ95"/>
<reference evidence="6" key="3">
    <citation type="submission" date="2025-09" db="UniProtKB">
        <authorList>
            <consortium name="Ensembl"/>
        </authorList>
    </citation>
    <scope>IDENTIFICATION</scope>
</reference>
<dbReference type="InterPro" id="IPR017853">
    <property type="entry name" value="GH"/>
</dbReference>
<dbReference type="SUPFAM" id="SSF51445">
    <property type="entry name" value="(Trans)glycosidases"/>
    <property type="match status" value="1"/>
</dbReference>
<dbReference type="Ensembl" id="ENSMMDT00005020054.1">
    <property type="protein sequence ID" value="ENSMMDP00005019588.1"/>
    <property type="gene ID" value="ENSMMDG00005009700.1"/>
</dbReference>
<comment type="similarity">
    <text evidence="3">Belongs to the glycosyl hydrolase 18 family.</text>
</comment>
<dbReference type="GO" id="GO:0006032">
    <property type="term" value="P:chitin catabolic process"/>
    <property type="evidence" value="ECO:0007669"/>
    <property type="project" value="UniProtKB-ARBA"/>
</dbReference>
<feature type="domain" description="GH18" evidence="5">
    <location>
        <begin position="1"/>
        <end position="69"/>
    </location>
</feature>